<reference evidence="9 10" key="1">
    <citation type="submission" date="2018-08" db="EMBL/GenBank/DDBJ databases">
        <title>Draft genome of the lignicolous fungus Coniochaeta pulveracea.</title>
        <authorList>
            <person name="Borstlap C.J."/>
            <person name="De Witt R.N."/>
            <person name="Botha A."/>
            <person name="Volschenk H."/>
        </authorList>
    </citation>
    <scope>NUCLEOTIDE SEQUENCE [LARGE SCALE GENOMIC DNA]</scope>
    <source>
        <strain evidence="9 10">CAB683</strain>
    </source>
</reference>
<keyword evidence="10" id="KW-1185">Reference proteome</keyword>
<evidence type="ECO:0000256" key="8">
    <source>
        <dbReference type="SAM" id="MobiDB-lite"/>
    </source>
</evidence>
<evidence type="ECO:0000256" key="7">
    <source>
        <dbReference type="RuleBase" id="RU365065"/>
    </source>
</evidence>
<dbReference type="InterPro" id="IPR009716">
    <property type="entry name" value="Ferroportin-1"/>
</dbReference>
<evidence type="ECO:0000256" key="1">
    <source>
        <dbReference type="ARBA" id="ARBA00004141"/>
    </source>
</evidence>
<dbReference type="EMBL" id="QVQW01000068">
    <property type="protein sequence ID" value="RKU41777.1"/>
    <property type="molecule type" value="Genomic_DNA"/>
</dbReference>
<dbReference type="OrthoDB" id="648861at2759"/>
<gene>
    <name evidence="9" type="ORF">DL546_004432</name>
</gene>
<sequence length="522" mass="57774">MDSDSETLVEERTPLLIIPRSRPSRETIQSPQLLPYHNPEQDGDHDQPAIERSLLWRLYISHLLSTWNMRSYEFTVILLFAQAYPNSLLPTSIRGVLTNLSALLLSPAIGRWVDSNASRFHTMKLTIIVQRVSIIVGCVLWAILFSPRTFSTDKEILICLLIGLGIVERICAVGNNLVMERDWTPTIAGEDTRPSLAELNAVMRRIDLVSKILAPVVVSAVRVKGGVGVLVGFTAAINLLTVGVEVSTARTAWERCRVLRAKREEAKDPDTSPNEDQDTDTHREGFLSSLRLYFSYNACLASLSSALQSFSVLSLSGPMTTYLLTRHFSLSMITTARTATSIVEIGSTLLFPYLATQLSLFRRPNNKFSDPMAILGLSAVTLQFLLLLIPCLLFLFSLPKDIPTIAGITSSISTQALPFFTLLALSRLGLWVHNLAVQQIGQVRVDVSHRVEFSGVEMAMVSAAEIGRWGCTAVWGKEGFWMLAGAGLGSVVVTWGLFLAWVVKEGRNVGVKRNTREEEQQM</sequence>
<accession>A0A420Y1H8</accession>
<keyword evidence="6" id="KW-0472">Membrane</keyword>
<evidence type="ECO:0000256" key="2">
    <source>
        <dbReference type="ARBA" id="ARBA00006279"/>
    </source>
</evidence>
<proteinExistence type="inferred from homology"/>
<dbReference type="GO" id="GO:0016020">
    <property type="term" value="C:membrane"/>
    <property type="evidence" value="ECO:0007669"/>
    <property type="project" value="UniProtKB-SubCell"/>
</dbReference>
<dbReference type="Proteomes" id="UP000275385">
    <property type="component" value="Unassembled WGS sequence"/>
</dbReference>
<evidence type="ECO:0000313" key="9">
    <source>
        <dbReference type="EMBL" id="RKU41777.1"/>
    </source>
</evidence>
<evidence type="ECO:0000256" key="3">
    <source>
        <dbReference type="ARBA" id="ARBA00022448"/>
    </source>
</evidence>
<evidence type="ECO:0000313" key="10">
    <source>
        <dbReference type="Proteomes" id="UP000275385"/>
    </source>
</evidence>
<dbReference type="PANTHER" id="PTHR11660:SF57">
    <property type="entry name" value="SOLUTE CARRIER FAMILY 40 MEMBER"/>
    <property type="match status" value="1"/>
</dbReference>
<comment type="similarity">
    <text evidence="2 7">Belongs to the ferroportin (FP) (TC 2.A.100) family. SLC40A subfamily.</text>
</comment>
<evidence type="ECO:0000256" key="6">
    <source>
        <dbReference type="ARBA" id="ARBA00023136"/>
    </source>
</evidence>
<dbReference type="GO" id="GO:0005381">
    <property type="term" value="F:iron ion transmembrane transporter activity"/>
    <property type="evidence" value="ECO:0007669"/>
    <property type="project" value="UniProtKB-UniRule"/>
</dbReference>
<comment type="subcellular location">
    <subcellularLocation>
        <location evidence="1 7">Membrane</location>
        <topology evidence="1 7">Multi-pass membrane protein</topology>
    </subcellularLocation>
</comment>
<dbReference type="Pfam" id="PF06963">
    <property type="entry name" value="FPN1"/>
    <property type="match status" value="1"/>
</dbReference>
<dbReference type="PANTHER" id="PTHR11660">
    <property type="entry name" value="SOLUTE CARRIER FAMILY 40 MEMBER"/>
    <property type="match status" value="1"/>
</dbReference>
<keyword evidence="5" id="KW-1133">Transmembrane helix</keyword>
<evidence type="ECO:0000256" key="4">
    <source>
        <dbReference type="ARBA" id="ARBA00022692"/>
    </source>
</evidence>
<feature type="region of interest" description="Disordered" evidence="8">
    <location>
        <begin position="20"/>
        <end position="45"/>
    </location>
</feature>
<organism evidence="9 10">
    <name type="scientific">Coniochaeta pulveracea</name>
    <dbReference type="NCBI Taxonomy" id="177199"/>
    <lineage>
        <taxon>Eukaryota</taxon>
        <taxon>Fungi</taxon>
        <taxon>Dikarya</taxon>
        <taxon>Ascomycota</taxon>
        <taxon>Pezizomycotina</taxon>
        <taxon>Sordariomycetes</taxon>
        <taxon>Sordariomycetidae</taxon>
        <taxon>Coniochaetales</taxon>
        <taxon>Coniochaetaceae</taxon>
        <taxon>Coniochaeta</taxon>
    </lineage>
</organism>
<evidence type="ECO:0000256" key="5">
    <source>
        <dbReference type="ARBA" id="ARBA00022989"/>
    </source>
</evidence>
<dbReference type="SUPFAM" id="SSF103473">
    <property type="entry name" value="MFS general substrate transporter"/>
    <property type="match status" value="1"/>
</dbReference>
<name>A0A420Y1H8_9PEZI</name>
<keyword evidence="4" id="KW-0812">Transmembrane</keyword>
<dbReference type="AlphaFoldDB" id="A0A420Y1H8"/>
<protein>
    <recommendedName>
        <fullName evidence="7">Solute carrier family 40 member</fullName>
    </recommendedName>
</protein>
<dbReference type="STRING" id="177199.A0A420Y1H8"/>
<comment type="function">
    <text evidence="7">May be involved in iron transport and iron homeostasis.</text>
</comment>
<keyword evidence="7" id="KW-0406">Ion transport</keyword>
<comment type="caution">
    <text evidence="9">The sequence shown here is derived from an EMBL/GenBank/DDBJ whole genome shotgun (WGS) entry which is preliminary data.</text>
</comment>
<keyword evidence="3 7" id="KW-0813">Transport</keyword>
<dbReference type="InterPro" id="IPR036259">
    <property type="entry name" value="MFS_trans_sf"/>
</dbReference>